<dbReference type="GO" id="GO:0000398">
    <property type="term" value="P:mRNA splicing, via spliceosome"/>
    <property type="evidence" value="ECO:0007669"/>
    <property type="project" value="UniProtKB-UniRule"/>
</dbReference>
<keyword evidence="5 7" id="KW-0508">mRNA splicing</keyword>
<evidence type="ECO:0000256" key="3">
    <source>
        <dbReference type="ARBA" id="ARBA00022664"/>
    </source>
</evidence>
<comment type="similarity">
    <text evidence="2 7">Belongs to the PRP38 family.</text>
</comment>
<organism evidence="9 10">
    <name type="scientific">Dimorphilus gyrociliatus</name>
    <dbReference type="NCBI Taxonomy" id="2664684"/>
    <lineage>
        <taxon>Eukaryota</taxon>
        <taxon>Metazoa</taxon>
        <taxon>Spiralia</taxon>
        <taxon>Lophotrochozoa</taxon>
        <taxon>Annelida</taxon>
        <taxon>Polychaeta</taxon>
        <taxon>Polychaeta incertae sedis</taxon>
        <taxon>Dinophilidae</taxon>
        <taxon>Dimorphilus</taxon>
    </lineage>
</organism>
<accession>A0A7I8VXX6</accession>
<evidence type="ECO:0000256" key="4">
    <source>
        <dbReference type="ARBA" id="ARBA00022728"/>
    </source>
</evidence>
<evidence type="ECO:0000313" key="10">
    <source>
        <dbReference type="Proteomes" id="UP000549394"/>
    </source>
</evidence>
<feature type="region of interest" description="Disordered" evidence="8">
    <location>
        <begin position="225"/>
        <end position="328"/>
    </location>
</feature>
<proteinExistence type="inferred from homology"/>
<keyword evidence="6 7" id="KW-0539">Nucleus</keyword>
<dbReference type="Proteomes" id="UP000549394">
    <property type="component" value="Unassembled WGS sequence"/>
</dbReference>
<dbReference type="PANTHER" id="PTHR23142">
    <property type="entry name" value="PRE-MRNA-SPLICING FACTOR 38A-RELATED"/>
    <property type="match status" value="1"/>
</dbReference>
<keyword evidence="4 7" id="KW-0747">Spliceosome</keyword>
<dbReference type="AlphaFoldDB" id="A0A7I8VXX6"/>
<dbReference type="Pfam" id="PF03371">
    <property type="entry name" value="PRP38"/>
    <property type="match status" value="1"/>
</dbReference>
<evidence type="ECO:0000313" key="9">
    <source>
        <dbReference type="EMBL" id="CAD5120577.1"/>
    </source>
</evidence>
<feature type="compositionally biased region" description="Basic and acidic residues" evidence="8">
    <location>
        <begin position="294"/>
        <end position="308"/>
    </location>
</feature>
<dbReference type="InterPro" id="IPR005037">
    <property type="entry name" value="PRP38"/>
</dbReference>
<keyword evidence="10" id="KW-1185">Reference proteome</keyword>
<gene>
    <name evidence="9" type="ORF">DGYR_LOCUS8656</name>
</gene>
<evidence type="ECO:0000256" key="6">
    <source>
        <dbReference type="ARBA" id="ARBA00023242"/>
    </source>
</evidence>
<evidence type="ECO:0000256" key="5">
    <source>
        <dbReference type="ARBA" id="ARBA00023187"/>
    </source>
</evidence>
<feature type="compositionally biased region" description="Basic and acidic residues" evidence="8">
    <location>
        <begin position="240"/>
        <end position="249"/>
    </location>
</feature>
<dbReference type="OrthoDB" id="3881at2759"/>
<comment type="function">
    <text evidence="7">Required for pre-mRNA splicing.</text>
</comment>
<comment type="caution">
    <text evidence="9">The sequence shown here is derived from an EMBL/GenBank/DDBJ whole genome shotgun (WGS) entry which is preliminary data.</text>
</comment>
<feature type="compositionally biased region" description="Polar residues" evidence="8">
    <location>
        <begin position="228"/>
        <end position="239"/>
    </location>
</feature>
<dbReference type="GO" id="GO:0005681">
    <property type="term" value="C:spliceosomal complex"/>
    <property type="evidence" value="ECO:0007669"/>
    <property type="project" value="UniProtKB-KW"/>
</dbReference>
<dbReference type="EMBL" id="CAJFCJ010000012">
    <property type="protein sequence ID" value="CAD5120577.1"/>
    <property type="molecule type" value="Genomic_DNA"/>
</dbReference>
<protein>
    <recommendedName>
        <fullName evidence="7">Pre-mRNA-splicing factor 38</fullName>
    </recommendedName>
</protein>
<evidence type="ECO:0000256" key="1">
    <source>
        <dbReference type="ARBA" id="ARBA00004123"/>
    </source>
</evidence>
<feature type="compositionally biased region" description="Basic residues" evidence="8">
    <location>
        <begin position="257"/>
        <end position="293"/>
    </location>
</feature>
<keyword evidence="3 7" id="KW-0507">mRNA processing</keyword>
<sequence length="328" mass="39236">MAPQANALAIWGNEKTMNMNNMVLTNIQGSPYFKVNCFELKTYHEVIDEIYYKVAHLEPWEKGSRKVAGQTGMCGGVRGVGTGGIVSSAYCLLYKLYTLRLTKKQVVGLINHSDSPYIRGLGFMYIRYTQSPADLWDWFKNYLDDEEEIDPKAGGGSPMTMGQMVRQMMLKLDWFSTLFPRIPVKIQKEMEDKMRIYDVETREQKRAEEEAVEQARREERQLKEVMQAANNPQLMATQDLNRDDRRYSDEKEEEPSRRKHKKHKRSRSRSRDRHHKRYRSRSRSRSRDRRRRRSPEDHDRRRGDDYERRHKHHKHRHHRDHEDDGYYR</sequence>
<feature type="compositionally biased region" description="Basic residues" evidence="8">
    <location>
        <begin position="309"/>
        <end position="319"/>
    </location>
</feature>
<evidence type="ECO:0000256" key="8">
    <source>
        <dbReference type="SAM" id="MobiDB-lite"/>
    </source>
</evidence>
<reference evidence="9 10" key="1">
    <citation type="submission" date="2020-08" db="EMBL/GenBank/DDBJ databases">
        <authorList>
            <person name="Hejnol A."/>
        </authorList>
    </citation>
    <scope>NUCLEOTIDE SEQUENCE [LARGE SCALE GENOMIC DNA]</scope>
</reference>
<comment type="subcellular location">
    <subcellularLocation>
        <location evidence="1 7">Nucleus</location>
    </subcellularLocation>
</comment>
<name>A0A7I8VXX6_9ANNE</name>
<dbReference type="CDD" id="cd22249">
    <property type="entry name" value="UDM1_RNF168_RNF169-like"/>
    <property type="match status" value="1"/>
</dbReference>
<evidence type="ECO:0000256" key="2">
    <source>
        <dbReference type="ARBA" id="ARBA00006164"/>
    </source>
</evidence>
<evidence type="ECO:0000256" key="7">
    <source>
        <dbReference type="RuleBase" id="RU367025"/>
    </source>
</evidence>